<comment type="caution">
    <text evidence="2">The sequence shown here is derived from an EMBL/GenBank/DDBJ whole genome shotgun (WGS) entry which is preliminary data.</text>
</comment>
<name>A0A1F6GK73_9BACT</name>
<gene>
    <name evidence="2" type="ORF">A3E04_01235</name>
</gene>
<keyword evidence="1" id="KW-0472">Membrane</keyword>
<sequence>MTIEIFSSPILFVSLTAYRPLFLILCLIFPQLLISDYCFRDFLIFCFFVIITLIQAGLLLFIYFLNLGFGILNFYAFKKINRQWF</sequence>
<dbReference type="Proteomes" id="UP000176968">
    <property type="component" value="Unassembled WGS sequence"/>
</dbReference>
<proteinExistence type="predicted"/>
<feature type="transmembrane region" description="Helical" evidence="1">
    <location>
        <begin position="6"/>
        <end position="30"/>
    </location>
</feature>
<evidence type="ECO:0000256" key="1">
    <source>
        <dbReference type="SAM" id="Phobius"/>
    </source>
</evidence>
<dbReference type="AlphaFoldDB" id="A0A1F6GK73"/>
<protein>
    <submittedName>
        <fullName evidence="2">Uncharacterized protein</fullName>
    </submittedName>
</protein>
<dbReference type="EMBL" id="MFMY01000062">
    <property type="protein sequence ID" value="OGG98487.1"/>
    <property type="molecule type" value="Genomic_DNA"/>
</dbReference>
<accession>A0A1F6GK73</accession>
<evidence type="ECO:0000313" key="3">
    <source>
        <dbReference type="Proteomes" id="UP000176968"/>
    </source>
</evidence>
<organism evidence="2 3">
    <name type="scientific">Candidatus Kuenenbacteria bacterium RIFCSPHIGHO2_12_FULL_42_14</name>
    <dbReference type="NCBI Taxonomy" id="1798563"/>
    <lineage>
        <taxon>Bacteria</taxon>
        <taxon>Candidatus Kueneniibacteriota</taxon>
    </lineage>
</organism>
<evidence type="ECO:0000313" key="2">
    <source>
        <dbReference type="EMBL" id="OGG98487.1"/>
    </source>
</evidence>
<keyword evidence="1" id="KW-0812">Transmembrane</keyword>
<feature type="transmembrane region" description="Helical" evidence="1">
    <location>
        <begin position="42"/>
        <end position="65"/>
    </location>
</feature>
<keyword evidence="1" id="KW-1133">Transmembrane helix</keyword>
<reference evidence="2 3" key="1">
    <citation type="journal article" date="2016" name="Nat. Commun.">
        <title>Thousands of microbial genomes shed light on interconnected biogeochemical processes in an aquifer system.</title>
        <authorList>
            <person name="Anantharaman K."/>
            <person name="Brown C.T."/>
            <person name="Hug L.A."/>
            <person name="Sharon I."/>
            <person name="Castelle C.J."/>
            <person name="Probst A.J."/>
            <person name="Thomas B.C."/>
            <person name="Singh A."/>
            <person name="Wilkins M.J."/>
            <person name="Karaoz U."/>
            <person name="Brodie E.L."/>
            <person name="Williams K.H."/>
            <person name="Hubbard S.S."/>
            <person name="Banfield J.F."/>
        </authorList>
    </citation>
    <scope>NUCLEOTIDE SEQUENCE [LARGE SCALE GENOMIC DNA]</scope>
</reference>